<dbReference type="OrthoDB" id="9875414at2759"/>
<organism evidence="1 2">
    <name type="scientific">Branchiostoma belcheri</name>
    <name type="common">Amphioxus</name>
    <dbReference type="NCBI Taxonomy" id="7741"/>
    <lineage>
        <taxon>Eukaryota</taxon>
        <taxon>Metazoa</taxon>
        <taxon>Chordata</taxon>
        <taxon>Cephalochordata</taxon>
        <taxon>Leptocardii</taxon>
        <taxon>Amphioxiformes</taxon>
        <taxon>Branchiostomatidae</taxon>
        <taxon>Branchiostoma</taxon>
    </lineage>
</organism>
<proteinExistence type="predicted"/>
<gene>
    <name evidence="2" type="primary">LOC109484270</name>
</gene>
<dbReference type="PANTHER" id="PTHR15571:SF2">
    <property type="entry name" value="GEM-ASSOCIATED PROTEIN 4"/>
    <property type="match status" value="1"/>
</dbReference>
<dbReference type="InterPro" id="IPR033265">
    <property type="entry name" value="GEMIN4"/>
</dbReference>
<reference evidence="2" key="1">
    <citation type="submission" date="2025-08" db="UniProtKB">
        <authorList>
            <consortium name="RefSeq"/>
        </authorList>
    </citation>
    <scope>IDENTIFICATION</scope>
    <source>
        <tissue evidence="2">Gonad</tissue>
    </source>
</reference>
<dbReference type="GO" id="GO:0006364">
    <property type="term" value="P:rRNA processing"/>
    <property type="evidence" value="ECO:0007669"/>
    <property type="project" value="InterPro"/>
</dbReference>
<name>A0A6P5AIV0_BRABE</name>
<dbReference type="AlphaFoldDB" id="A0A6P5AIV0"/>
<dbReference type="PANTHER" id="PTHR15571">
    <property type="entry name" value="GEM-ASSOCIATED PROTEIN 4"/>
    <property type="match status" value="1"/>
</dbReference>
<dbReference type="GO" id="GO:0000387">
    <property type="term" value="P:spliceosomal snRNP assembly"/>
    <property type="evidence" value="ECO:0007669"/>
    <property type="project" value="InterPro"/>
</dbReference>
<evidence type="ECO:0000313" key="1">
    <source>
        <dbReference type="Proteomes" id="UP000515135"/>
    </source>
</evidence>
<dbReference type="GeneID" id="109484270"/>
<dbReference type="Proteomes" id="UP000515135">
    <property type="component" value="Unplaced"/>
</dbReference>
<accession>A0A6P5AIV0</accession>
<dbReference type="GO" id="GO:0032797">
    <property type="term" value="C:SMN complex"/>
    <property type="evidence" value="ECO:0007669"/>
    <property type="project" value="InterPro"/>
</dbReference>
<protein>
    <submittedName>
        <fullName evidence="2">Gem-associated protein 4-like</fullName>
    </submittedName>
</protein>
<sequence length="208" mass="22816">MGAVTVDVEDVSQLALFQTGITVALTQVLPQCVWKEWSCVIQAVQQLVRDGLLVGPDEQLGLKGTLQVEVSTSWQLAEVLQLLGSPWTETWVSASVWVHVVKNYVATVQELQQAVSQSDTSPEEQLSVIGQFFCHCCSVITVAPGEVGQQLFVLALDMLTMCQSLSKSANKETAQREKEVLRQEITQLELHGGLKRTLLLKLDGIGQL</sequence>
<evidence type="ECO:0000313" key="2">
    <source>
        <dbReference type="RefSeq" id="XP_019643087.1"/>
    </source>
</evidence>
<dbReference type="KEGG" id="bbel:109484270"/>
<dbReference type="RefSeq" id="XP_019643087.1">
    <property type="nucleotide sequence ID" value="XM_019787528.1"/>
</dbReference>
<keyword evidence="1" id="KW-1185">Reference proteome</keyword>